<evidence type="ECO:0000313" key="2">
    <source>
        <dbReference type="Proteomes" id="UP000218334"/>
    </source>
</evidence>
<dbReference type="Proteomes" id="UP000218334">
    <property type="component" value="Unassembled WGS sequence"/>
</dbReference>
<protein>
    <submittedName>
        <fullName evidence="1">Uncharacterized protein</fullName>
    </submittedName>
</protein>
<dbReference type="STRING" id="1076256.A0A2H3BE03"/>
<organism evidence="1 2">
    <name type="scientific">Armillaria solidipes</name>
    <dbReference type="NCBI Taxonomy" id="1076256"/>
    <lineage>
        <taxon>Eukaryota</taxon>
        <taxon>Fungi</taxon>
        <taxon>Dikarya</taxon>
        <taxon>Basidiomycota</taxon>
        <taxon>Agaricomycotina</taxon>
        <taxon>Agaricomycetes</taxon>
        <taxon>Agaricomycetidae</taxon>
        <taxon>Agaricales</taxon>
        <taxon>Marasmiineae</taxon>
        <taxon>Physalacriaceae</taxon>
        <taxon>Armillaria</taxon>
    </lineage>
</organism>
<reference evidence="2" key="1">
    <citation type="journal article" date="2017" name="Nat. Ecol. Evol.">
        <title>Genome expansion and lineage-specific genetic innovations in the forest pathogenic fungi Armillaria.</title>
        <authorList>
            <person name="Sipos G."/>
            <person name="Prasanna A.N."/>
            <person name="Walter M.C."/>
            <person name="O'Connor E."/>
            <person name="Balint B."/>
            <person name="Krizsan K."/>
            <person name="Kiss B."/>
            <person name="Hess J."/>
            <person name="Varga T."/>
            <person name="Slot J."/>
            <person name="Riley R."/>
            <person name="Boka B."/>
            <person name="Rigling D."/>
            <person name="Barry K."/>
            <person name="Lee J."/>
            <person name="Mihaltcheva S."/>
            <person name="LaButti K."/>
            <person name="Lipzen A."/>
            <person name="Waldron R."/>
            <person name="Moloney N.M."/>
            <person name="Sperisen C."/>
            <person name="Kredics L."/>
            <person name="Vagvoelgyi C."/>
            <person name="Patrignani A."/>
            <person name="Fitzpatrick D."/>
            <person name="Nagy I."/>
            <person name="Doyle S."/>
            <person name="Anderson J.B."/>
            <person name="Grigoriev I.V."/>
            <person name="Gueldener U."/>
            <person name="Muensterkoetter M."/>
            <person name="Nagy L.G."/>
        </authorList>
    </citation>
    <scope>NUCLEOTIDE SEQUENCE [LARGE SCALE GENOMIC DNA]</scope>
    <source>
        <strain evidence="2">28-4</strain>
    </source>
</reference>
<dbReference type="EMBL" id="KZ293437">
    <property type="protein sequence ID" value="PBK67134.1"/>
    <property type="molecule type" value="Genomic_DNA"/>
</dbReference>
<gene>
    <name evidence="1" type="ORF">ARMSODRAFT_320010</name>
</gene>
<name>A0A2H3BE03_9AGAR</name>
<proteinExistence type="predicted"/>
<accession>A0A2H3BE03</accession>
<dbReference type="AlphaFoldDB" id="A0A2H3BE03"/>
<evidence type="ECO:0000313" key="1">
    <source>
        <dbReference type="EMBL" id="PBK67134.1"/>
    </source>
</evidence>
<sequence>MVSHRVETMITLTTSYFMQPASIDQIVDTKASDRHTASAQPSVSVRPVGRISDLDVLPLSEIKDERHVFLTDSEKTVSVDVTDLIRVCLAKQVESYAPGELFSTPAWIISILEGCIIFIDGNVVTLNPIMPCRRLNYSYSKCFKFLASSRSLVGKSRVKTRDVKVAGLAACRPYLVISR</sequence>
<keyword evidence="2" id="KW-1185">Reference proteome</keyword>